<accession>A0A543DQ66</accession>
<keyword evidence="2" id="KW-0378">Hydrolase</keyword>
<evidence type="ECO:0000256" key="3">
    <source>
        <dbReference type="SAM" id="MobiDB-lite"/>
    </source>
</evidence>
<dbReference type="EMBL" id="VFPA01000002">
    <property type="protein sequence ID" value="TQM11453.1"/>
    <property type="molecule type" value="Genomic_DNA"/>
</dbReference>
<evidence type="ECO:0000256" key="2">
    <source>
        <dbReference type="ARBA" id="ARBA00022801"/>
    </source>
</evidence>
<dbReference type="PANTHER" id="PTHR43343">
    <property type="entry name" value="PEPTIDASE S12"/>
    <property type="match status" value="1"/>
</dbReference>
<feature type="region of interest" description="Disordered" evidence="3">
    <location>
        <begin position="1"/>
        <end position="37"/>
    </location>
</feature>
<dbReference type="PRINTS" id="PR00834">
    <property type="entry name" value="PROTEASES2C"/>
</dbReference>
<dbReference type="AlphaFoldDB" id="A0A543DQ66"/>
<dbReference type="Proteomes" id="UP000315677">
    <property type="component" value="Unassembled WGS sequence"/>
</dbReference>
<evidence type="ECO:0000256" key="1">
    <source>
        <dbReference type="ARBA" id="ARBA00022670"/>
    </source>
</evidence>
<dbReference type="OrthoDB" id="9758917at2"/>
<dbReference type="InterPro" id="IPR051201">
    <property type="entry name" value="Chloro_Bact_Ser_Proteases"/>
</dbReference>
<gene>
    <name evidence="4" type="ORF">FB558_4016</name>
</gene>
<dbReference type="InterPro" id="IPR001940">
    <property type="entry name" value="Peptidase_S1C"/>
</dbReference>
<reference evidence="4 5" key="1">
    <citation type="submission" date="2019-06" db="EMBL/GenBank/DDBJ databases">
        <title>Sequencing the genomes of 1000 actinobacteria strains.</title>
        <authorList>
            <person name="Klenk H.-P."/>
        </authorList>
    </citation>
    <scope>NUCLEOTIDE SEQUENCE [LARGE SCALE GENOMIC DNA]</scope>
    <source>
        <strain evidence="4 5">DSM 45301</strain>
    </source>
</reference>
<dbReference type="Pfam" id="PF13365">
    <property type="entry name" value="Trypsin_2"/>
    <property type="match status" value="1"/>
</dbReference>
<proteinExistence type="predicted"/>
<keyword evidence="5" id="KW-1185">Reference proteome</keyword>
<evidence type="ECO:0000313" key="4">
    <source>
        <dbReference type="EMBL" id="TQM11453.1"/>
    </source>
</evidence>
<name>A0A543DQ66_9PSEU</name>
<dbReference type="InterPro" id="IPR009003">
    <property type="entry name" value="Peptidase_S1_PA"/>
</dbReference>
<dbReference type="SUPFAM" id="SSF50494">
    <property type="entry name" value="Trypsin-like serine proteases"/>
    <property type="match status" value="1"/>
</dbReference>
<dbReference type="PANTHER" id="PTHR43343:SF3">
    <property type="entry name" value="PROTEASE DO-LIKE 8, CHLOROPLASTIC"/>
    <property type="match status" value="1"/>
</dbReference>
<comment type="caution">
    <text evidence="4">The sequence shown here is derived from an EMBL/GenBank/DDBJ whole genome shotgun (WGS) entry which is preliminary data.</text>
</comment>
<protein>
    <submittedName>
        <fullName evidence="4">Putative serine protease PepD</fullName>
    </submittedName>
</protein>
<keyword evidence="1 4" id="KW-0645">Protease</keyword>
<feature type="compositionally biased region" description="Pro residues" evidence="3">
    <location>
        <begin position="13"/>
        <end position="34"/>
    </location>
</feature>
<evidence type="ECO:0000313" key="5">
    <source>
        <dbReference type="Proteomes" id="UP000315677"/>
    </source>
</evidence>
<dbReference type="GO" id="GO:0004252">
    <property type="term" value="F:serine-type endopeptidase activity"/>
    <property type="evidence" value="ECO:0007669"/>
    <property type="project" value="InterPro"/>
</dbReference>
<dbReference type="Gene3D" id="2.40.10.120">
    <property type="match status" value="1"/>
</dbReference>
<sequence length="288" mass="28185">MTHTGPDFLLPPATGPGPLDPPPSRPRQGPPPRRGPGVLVAALLAGALGGAVTTGLANPAITGSPGYGARPAAALPRAADPAPALPLAGGIADVAAAVLPSVVSVEVRRAGDTGTGSGFVLDDLGHVVTNAHVVSGARDVRLTLSDGRQMSARTVGADADNDIAVLRISGPTPPPLPLAHSADLRVGDTVMAVGSPLGLAGSVTAGIVSAVDRAAEFGSRGRPQRAVQTDASINPGNSGGPLVDMTGSVVGMNTAIATIGGPPGNIGIGFAIPVDQVVEVTHGLIGSR</sequence>
<organism evidence="4 5">
    <name type="scientific">Pseudonocardia kunmingensis</name>
    <dbReference type="NCBI Taxonomy" id="630975"/>
    <lineage>
        <taxon>Bacteria</taxon>
        <taxon>Bacillati</taxon>
        <taxon>Actinomycetota</taxon>
        <taxon>Actinomycetes</taxon>
        <taxon>Pseudonocardiales</taxon>
        <taxon>Pseudonocardiaceae</taxon>
        <taxon>Pseudonocardia</taxon>
    </lineage>
</organism>
<dbReference type="GO" id="GO:0006508">
    <property type="term" value="P:proteolysis"/>
    <property type="evidence" value="ECO:0007669"/>
    <property type="project" value="UniProtKB-KW"/>
</dbReference>